<dbReference type="Proteomes" id="UP000092714">
    <property type="component" value="Unassembled WGS sequence"/>
</dbReference>
<comment type="caution">
    <text evidence="2">The sequence shown here is derived from an EMBL/GenBank/DDBJ whole genome shotgun (WGS) entry which is preliminary data.</text>
</comment>
<keyword evidence="3" id="KW-1185">Reference proteome</keyword>
<evidence type="ECO:0008006" key="4">
    <source>
        <dbReference type="Google" id="ProtNLM"/>
    </source>
</evidence>
<reference evidence="2 3" key="1">
    <citation type="submission" date="2016-06" db="EMBL/GenBank/DDBJ databases">
        <authorList>
            <person name="Kjaerup R.B."/>
            <person name="Dalgaard T.S."/>
            <person name="Juul-Madsen H.R."/>
        </authorList>
    </citation>
    <scope>NUCLEOTIDE SEQUENCE [LARGE SCALE GENOMIC DNA]</scope>
    <source>
        <strain evidence="2 3">373-A1</strain>
    </source>
</reference>
<dbReference type="InterPro" id="IPR011990">
    <property type="entry name" value="TPR-like_helical_dom_sf"/>
</dbReference>
<dbReference type="OrthoDB" id="112945at2"/>
<dbReference type="SUPFAM" id="SSF48452">
    <property type="entry name" value="TPR-like"/>
    <property type="match status" value="1"/>
</dbReference>
<dbReference type="SMART" id="SM00028">
    <property type="entry name" value="TPR"/>
    <property type="match status" value="3"/>
</dbReference>
<dbReference type="RefSeq" id="WP_055184729.1">
    <property type="nucleotide sequence ID" value="NZ_CAXSZC010000003.1"/>
</dbReference>
<dbReference type="InterPro" id="IPR019734">
    <property type="entry name" value="TPR_rpt"/>
</dbReference>
<accession>A0A174A935</accession>
<feature type="coiled-coil region" evidence="1">
    <location>
        <begin position="169"/>
        <end position="229"/>
    </location>
</feature>
<evidence type="ECO:0000313" key="2">
    <source>
        <dbReference type="EMBL" id="OBY12155.1"/>
    </source>
</evidence>
<organism evidence="2 3">
    <name type="scientific">Clostridium paraputrificum</name>
    <dbReference type="NCBI Taxonomy" id="29363"/>
    <lineage>
        <taxon>Bacteria</taxon>
        <taxon>Bacillati</taxon>
        <taxon>Bacillota</taxon>
        <taxon>Clostridia</taxon>
        <taxon>Eubacteriales</taxon>
        <taxon>Clostridiaceae</taxon>
        <taxon>Clostridium</taxon>
    </lineage>
</organism>
<protein>
    <recommendedName>
        <fullName evidence="4">Tetratricopeptide repeat protein</fullName>
    </recommendedName>
</protein>
<proteinExistence type="predicted"/>
<evidence type="ECO:0000313" key="3">
    <source>
        <dbReference type="Proteomes" id="UP000092714"/>
    </source>
</evidence>
<dbReference type="eggNOG" id="COG0457">
    <property type="taxonomic scope" value="Bacteria"/>
</dbReference>
<gene>
    <name evidence="2" type="ORF">CP373A1_00760</name>
</gene>
<dbReference type="Gene3D" id="1.25.40.10">
    <property type="entry name" value="Tetratricopeptide repeat domain"/>
    <property type="match status" value="1"/>
</dbReference>
<keyword evidence="1" id="KW-0175">Coiled coil</keyword>
<evidence type="ECO:0000256" key="1">
    <source>
        <dbReference type="SAM" id="Coils"/>
    </source>
</evidence>
<name>A0A174A935_9CLOT</name>
<sequence length="640" mass="74107">MGIIDKLKKRKIIKEEVKGEENIKEETIECYDAYGRKIVISKSEWKTKILPDQLKKYKNDDNALYNIILSSINDGFIDEVVESAEYLKEIDRIKERGYTILAIVYMKLLQYDKSEKVLLEYIDKYGKTGTILTNLAKVYYGQGHEDKGLNTLWEGIYLDPNQTNGLMWLKALYNEKEGKEAEIKVLDKVSKVSGSWFPQVLIGKMYLDNKEIDKALKEYESIMEIVKDNGYALSMISGDLGASGYADIMVRMMSPIYKLDIHGIDLGMNLLRGYLVTKDIENGEKLLSTLLKLERPDLKNYLMNIYNEFEKMKGESTGEELGEISISLPTYDSPLWYYSLGEPTWLLPKKSQDCKKVIVLAYANEGIKEESKGHIQREESIGRLTRALPFYLGEKIQHEIELLLNVIIPTIKDVGPIVSRKVYEDDYIKDLLVKRNGDYMVTGGIREEEDSIYIESYIYDKFDNKLKISKNLNKISFGSEFNEMIKEIIDSLKVELVYCGEYYKTPKDNLVSLYIQSLAQLLSQSLVKNEYCKKDSLWGERNILNWYLNIAVENRDYPHFKLILLSGIAAAKEYGSSIYLELKNEVLTLFKEKDELGLSEKMMPLVYKIYDMATEFEDCRKDLILKNSNDSEYTKWLQKL</sequence>
<dbReference type="EMBL" id="MAPZ01000009">
    <property type="protein sequence ID" value="OBY12155.1"/>
    <property type="molecule type" value="Genomic_DNA"/>
</dbReference>
<dbReference type="AlphaFoldDB" id="A0A174A935"/>